<dbReference type="PANTHER" id="PTHR33376:SF4">
    <property type="entry name" value="SIALIC ACID-BINDING PERIPLASMIC PROTEIN SIAP"/>
    <property type="match status" value="1"/>
</dbReference>
<proteinExistence type="inferred from homology"/>
<sequence length="354" mass="38284">MKRITSLILALVMTAALLAGCGGDSSTADTGSTGDAGAAEDGGYTANWIVAVNTSEGDLLYEATNKFCELVEEYSDGRITCDLYGGTQLGSGQTLLESMAYGVCNVYAESIGTLAPFTELANIDAAPYLYTGYDHFINVWQSDLGKEIKAEIGDAAGFAILGGMYRGARITTATKEMVHPADFAGFKLRAPGIDMYVKTWEWLGASPTPLAITETYTAIQQGTVEGQENPISECWNYGFYDVNPYWIKSNHVYSQDCFFMDKTFFDGLPADIQELAAKAADEASSWRNEQMVEFEAEVEQKALDAGVTIVDVDVQEFIDAFDGFMQSEFPDLVDWADQIAAMADTAAVDPAEAA</sequence>
<dbReference type="GO" id="GO:0030288">
    <property type="term" value="C:outer membrane-bounded periplasmic space"/>
    <property type="evidence" value="ECO:0007669"/>
    <property type="project" value="InterPro"/>
</dbReference>
<dbReference type="AlphaFoldDB" id="A0A810QEW7"/>
<evidence type="ECO:0000256" key="5">
    <source>
        <dbReference type="SAM" id="SignalP"/>
    </source>
</evidence>
<feature type="chain" id="PRO_5038798449" evidence="5">
    <location>
        <begin position="20"/>
        <end position="354"/>
    </location>
</feature>
<dbReference type="NCBIfam" id="TIGR00787">
    <property type="entry name" value="dctP"/>
    <property type="match status" value="1"/>
</dbReference>
<dbReference type="KEGG" id="pfaa:MM59RIKEN_15200"/>
<dbReference type="InterPro" id="IPR004682">
    <property type="entry name" value="TRAP_DctP"/>
</dbReference>
<organism evidence="6 7">
    <name type="scientific">Pusillibacter faecalis</name>
    <dbReference type="NCBI Taxonomy" id="2714358"/>
    <lineage>
        <taxon>Bacteria</taxon>
        <taxon>Bacillati</taxon>
        <taxon>Bacillota</taxon>
        <taxon>Clostridia</taxon>
        <taxon>Eubacteriales</taxon>
        <taxon>Oscillospiraceae</taxon>
        <taxon>Pusillibacter</taxon>
    </lineage>
</organism>
<protein>
    <submittedName>
        <fullName evidence="6">C4-dicarboxylate ABC transporter</fullName>
    </submittedName>
</protein>
<evidence type="ECO:0000256" key="3">
    <source>
        <dbReference type="ARBA" id="ARBA00022448"/>
    </source>
</evidence>
<comment type="subcellular location">
    <subcellularLocation>
        <location evidence="1">Cell envelope</location>
    </subcellularLocation>
</comment>
<evidence type="ECO:0000313" key="7">
    <source>
        <dbReference type="Proteomes" id="UP000679848"/>
    </source>
</evidence>
<dbReference type="PANTHER" id="PTHR33376">
    <property type="match status" value="1"/>
</dbReference>
<keyword evidence="7" id="KW-1185">Reference proteome</keyword>
<dbReference type="GO" id="GO:0055085">
    <property type="term" value="P:transmembrane transport"/>
    <property type="evidence" value="ECO:0007669"/>
    <property type="project" value="InterPro"/>
</dbReference>
<accession>A0A810QEW7</accession>
<name>A0A810QEW7_9FIRM</name>
<gene>
    <name evidence="6" type="ORF">MM59RIKEN_15200</name>
</gene>
<feature type="signal peptide" evidence="5">
    <location>
        <begin position="1"/>
        <end position="19"/>
    </location>
</feature>
<evidence type="ECO:0000313" key="6">
    <source>
        <dbReference type="EMBL" id="BCK84201.1"/>
    </source>
</evidence>
<dbReference type="Gene3D" id="3.40.190.170">
    <property type="entry name" value="Bacterial extracellular solute-binding protein, family 7"/>
    <property type="match status" value="1"/>
</dbReference>
<dbReference type="Proteomes" id="UP000679848">
    <property type="component" value="Chromosome"/>
</dbReference>
<evidence type="ECO:0000256" key="1">
    <source>
        <dbReference type="ARBA" id="ARBA00004196"/>
    </source>
</evidence>
<reference evidence="6" key="1">
    <citation type="submission" date="2020-09" db="EMBL/GenBank/DDBJ databases">
        <title>New species isolated from human feces.</title>
        <authorList>
            <person name="Kitahara M."/>
            <person name="Shigeno Y."/>
            <person name="Shime M."/>
            <person name="Matsumoto Y."/>
            <person name="Nakamura S."/>
            <person name="Motooka D."/>
            <person name="Fukuoka S."/>
            <person name="Nishikawa H."/>
            <person name="Benno Y."/>
        </authorList>
    </citation>
    <scope>NUCLEOTIDE SEQUENCE</scope>
    <source>
        <strain evidence="6">MM59</strain>
    </source>
</reference>
<dbReference type="EMBL" id="AP023420">
    <property type="protein sequence ID" value="BCK84201.1"/>
    <property type="molecule type" value="Genomic_DNA"/>
</dbReference>
<keyword evidence="3" id="KW-0813">Transport</keyword>
<dbReference type="NCBIfam" id="NF037995">
    <property type="entry name" value="TRAP_S1"/>
    <property type="match status" value="1"/>
</dbReference>
<evidence type="ECO:0000256" key="2">
    <source>
        <dbReference type="ARBA" id="ARBA00009023"/>
    </source>
</evidence>
<dbReference type="InterPro" id="IPR038404">
    <property type="entry name" value="TRAP_DctP_sf"/>
</dbReference>
<dbReference type="PROSITE" id="PS51257">
    <property type="entry name" value="PROKAR_LIPOPROTEIN"/>
    <property type="match status" value="1"/>
</dbReference>
<dbReference type="RefSeq" id="WP_213543038.1">
    <property type="nucleotide sequence ID" value="NZ_AP023420.1"/>
</dbReference>
<dbReference type="CDD" id="cd13603">
    <property type="entry name" value="PBP2_TRAP_Siap_TeaA_like"/>
    <property type="match status" value="1"/>
</dbReference>
<comment type="similarity">
    <text evidence="2">Belongs to the bacterial solute-binding protein 7 family.</text>
</comment>
<evidence type="ECO:0000256" key="4">
    <source>
        <dbReference type="ARBA" id="ARBA00022729"/>
    </source>
</evidence>
<dbReference type="InterPro" id="IPR018389">
    <property type="entry name" value="DctP_fam"/>
</dbReference>
<keyword evidence="4 5" id="KW-0732">Signal</keyword>
<dbReference type="Pfam" id="PF03480">
    <property type="entry name" value="DctP"/>
    <property type="match status" value="1"/>
</dbReference>